<evidence type="ECO:0000256" key="1">
    <source>
        <dbReference type="SAM" id="Phobius"/>
    </source>
</evidence>
<dbReference type="AlphaFoldDB" id="A0A9X0UGU0"/>
<evidence type="ECO:0000313" key="4">
    <source>
        <dbReference type="Proteomes" id="UP000615796"/>
    </source>
</evidence>
<keyword evidence="4" id="KW-1185">Reference proteome</keyword>
<keyword evidence="1" id="KW-0472">Membrane</keyword>
<evidence type="ECO:0000259" key="2">
    <source>
        <dbReference type="Pfam" id="PF05232"/>
    </source>
</evidence>
<feature type="transmembrane region" description="Helical" evidence="1">
    <location>
        <begin position="79"/>
        <end position="97"/>
    </location>
</feature>
<keyword evidence="1" id="KW-1133">Transmembrane helix</keyword>
<feature type="domain" description="Chlorhexidine efflux transporter" evidence="2">
    <location>
        <begin position="69"/>
        <end position="131"/>
    </location>
</feature>
<protein>
    <submittedName>
        <fullName evidence="3">PACE efflux transporter</fullName>
    </submittedName>
</protein>
<keyword evidence="1" id="KW-0812">Transmembrane</keyword>
<evidence type="ECO:0000313" key="3">
    <source>
        <dbReference type="EMBL" id="MBC5850100.1"/>
    </source>
</evidence>
<dbReference type="Proteomes" id="UP000615796">
    <property type="component" value="Unassembled WGS sequence"/>
</dbReference>
<feature type="transmembrane region" description="Helical" evidence="1">
    <location>
        <begin position="36"/>
        <end position="58"/>
    </location>
</feature>
<gene>
    <name evidence="3" type="ORF">H8Q88_03900</name>
</gene>
<feature type="transmembrane region" description="Helical" evidence="1">
    <location>
        <begin position="109"/>
        <end position="126"/>
    </location>
</feature>
<organism evidence="3 4">
    <name type="scientific">Vibrio metschnikovii</name>
    <dbReference type="NCBI Taxonomy" id="28172"/>
    <lineage>
        <taxon>Bacteria</taxon>
        <taxon>Pseudomonadati</taxon>
        <taxon>Pseudomonadota</taxon>
        <taxon>Gammaproteobacteria</taxon>
        <taxon>Vibrionales</taxon>
        <taxon>Vibrionaceae</taxon>
        <taxon>Vibrio</taxon>
    </lineage>
</organism>
<dbReference type="Pfam" id="PF05232">
    <property type="entry name" value="BTP"/>
    <property type="match status" value="2"/>
</dbReference>
<feature type="domain" description="Chlorhexidine efflux transporter" evidence="2">
    <location>
        <begin position="3"/>
        <end position="63"/>
    </location>
</feature>
<proteinExistence type="predicted"/>
<dbReference type="EMBL" id="JACRUP010000001">
    <property type="protein sequence ID" value="MBC5850100.1"/>
    <property type="molecule type" value="Genomic_DNA"/>
</dbReference>
<dbReference type="NCBIfam" id="NF033664">
    <property type="entry name" value="PACE_transport"/>
    <property type="match status" value="1"/>
</dbReference>
<feature type="transmembrane region" description="Helical" evidence="1">
    <location>
        <begin position="7"/>
        <end position="30"/>
    </location>
</feature>
<dbReference type="RefSeq" id="WP_187025337.1">
    <property type="nucleotide sequence ID" value="NZ_CAWQCL010000001.1"/>
</dbReference>
<dbReference type="InterPro" id="IPR058208">
    <property type="entry name" value="PACE"/>
</dbReference>
<name>A0A9X0UGU0_VIBME</name>
<dbReference type="InterPro" id="IPR007896">
    <property type="entry name" value="BTP_bacteria"/>
</dbReference>
<accession>A0A9X0UGU0</accession>
<comment type="caution">
    <text evidence="3">The sequence shown here is derived from an EMBL/GenBank/DDBJ whole genome shotgun (WGS) entry which is preliminary data.</text>
</comment>
<sequence>MGRNERIFHAVVFEIIALLMMVPLAAWFSGKGTGDMALVSIVLSVTATVWNYIYNVYFDRWFGSDRIQRGLMMRIGHTLGFEGGLLLITIPFVGWFLQMSLLETLALEAVFITFFLFYTLVFNWLYDKYQPYRALGKWLKIGKRVETKRISS</sequence>
<reference evidence="3" key="1">
    <citation type="submission" date="2020-08" db="EMBL/GenBank/DDBJ databases">
        <title>Genome Sequencing and Pan-Genome Analysis of Migratory bird Vibrio Strains, Inner Mongolia.</title>
        <authorList>
            <person name="Zheng L."/>
        </authorList>
    </citation>
    <scope>NUCLEOTIDE SEQUENCE</scope>
    <source>
        <strain evidence="3">M13F</strain>
    </source>
</reference>